<keyword evidence="2" id="KW-1185">Reference proteome</keyword>
<name>A0ABV8PKC3_9FLAO</name>
<evidence type="ECO:0000313" key="1">
    <source>
        <dbReference type="EMBL" id="MFC4220503.1"/>
    </source>
</evidence>
<dbReference type="RefSeq" id="WP_379764137.1">
    <property type="nucleotide sequence ID" value="NZ_JBHSCL010000004.1"/>
</dbReference>
<accession>A0ABV8PKC3</accession>
<dbReference type="EMBL" id="JBHSCL010000004">
    <property type="protein sequence ID" value="MFC4220503.1"/>
    <property type="molecule type" value="Genomic_DNA"/>
</dbReference>
<evidence type="ECO:0008006" key="3">
    <source>
        <dbReference type="Google" id="ProtNLM"/>
    </source>
</evidence>
<dbReference type="Proteomes" id="UP001595841">
    <property type="component" value="Unassembled WGS sequence"/>
</dbReference>
<reference evidence="2" key="1">
    <citation type="journal article" date="2019" name="Int. J. Syst. Evol. Microbiol.">
        <title>The Global Catalogue of Microorganisms (GCM) 10K type strain sequencing project: providing services to taxonomists for standard genome sequencing and annotation.</title>
        <authorList>
            <consortium name="The Broad Institute Genomics Platform"/>
            <consortium name="The Broad Institute Genome Sequencing Center for Infectious Disease"/>
            <person name="Wu L."/>
            <person name="Ma J."/>
        </authorList>
    </citation>
    <scope>NUCLEOTIDE SEQUENCE [LARGE SCALE GENOMIC DNA]</scope>
    <source>
        <strain evidence="2">CGMCC 1.15774</strain>
    </source>
</reference>
<protein>
    <recommendedName>
        <fullName evidence="3">SGNH/GDSL hydrolase family protein</fullName>
    </recommendedName>
</protein>
<comment type="caution">
    <text evidence="1">The sequence shown here is derived from an EMBL/GenBank/DDBJ whole genome shotgun (WGS) entry which is preliminary data.</text>
</comment>
<sequence length="352" mass="40989">MRKFLVQLAILSSFVLLTCFLLSQVTFSDEFIVHKTKDTAYKKIGWNLNLIKNHQERIKGSTIFLGSSLVQGALNDSLMQNNGMNVINMGVPHNGNEIGVYFINRLMELKPKEVVLLKGKTPFQGLHKMTPLLYTSTGLFRSGQGFTVDYISFVFKKAKLCLEYFFFQIFPDKKNSDKAYEAFLYRQYGVLYAHDTIPQQVYDEAISRRTGSKSDEYYNLYLNDYLYRSESGNPSFMNKLKVLKRKFVLNVWMQSDLLKNTKSQERFVDTAIQLCEQEGIKISKLYVPKLVDVNQYEGYTREFYKKVQSDSVGVYDMDTYQFLKSRNHWADFDHVDQSGADLFTKKLLEEFK</sequence>
<proteinExistence type="predicted"/>
<organism evidence="1 2">
    <name type="scientific">Flagellimonas marina</name>
    <dbReference type="NCBI Taxonomy" id="1775168"/>
    <lineage>
        <taxon>Bacteria</taxon>
        <taxon>Pseudomonadati</taxon>
        <taxon>Bacteroidota</taxon>
        <taxon>Flavobacteriia</taxon>
        <taxon>Flavobacteriales</taxon>
        <taxon>Flavobacteriaceae</taxon>
        <taxon>Flagellimonas</taxon>
    </lineage>
</organism>
<evidence type="ECO:0000313" key="2">
    <source>
        <dbReference type="Proteomes" id="UP001595841"/>
    </source>
</evidence>
<gene>
    <name evidence="1" type="ORF">ACFOWS_10180</name>
</gene>